<gene>
    <name evidence="1" type="ORF">E2C01_079811</name>
</gene>
<evidence type="ECO:0000313" key="2">
    <source>
        <dbReference type="Proteomes" id="UP000324222"/>
    </source>
</evidence>
<accession>A0A5B7IRT2</accession>
<dbReference type="Proteomes" id="UP000324222">
    <property type="component" value="Unassembled WGS sequence"/>
</dbReference>
<keyword evidence="2" id="KW-1185">Reference proteome</keyword>
<organism evidence="1 2">
    <name type="scientific">Portunus trituberculatus</name>
    <name type="common">Swimming crab</name>
    <name type="synonym">Neptunus trituberculatus</name>
    <dbReference type="NCBI Taxonomy" id="210409"/>
    <lineage>
        <taxon>Eukaryota</taxon>
        <taxon>Metazoa</taxon>
        <taxon>Ecdysozoa</taxon>
        <taxon>Arthropoda</taxon>
        <taxon>Crustacea</taxon>
        <taxon>Multicrustacea</taxon>
        <taxon>Malacostraca</taxon>
        <taxon>Eumalacostraca</taxon>
        <taxon>Eucarida</taxon>
        <taxon>Decapoda</taxon>
        <taxon>Pleocyemata</taxon>
        <taxon>Brachyura</taxon>
        <taxon>Eubrachyura</taxon>
        <taxon>Portunoidea</taxon>
        <taxon>Portunidae</taxon>
        <taxon>Portuninae</taxon>
        <taxon>Portunus</taxon>
    </lineage>
</organism>
<protein>
    <submittedName>
        <fullName evidence="1">Uncharacterized protein</fullName>
    </submittedName>
</protein>
<sequence>MPPGPSFLPPTLSLSHTAFLPPPPLTQLTHPSCRLSIRPSFPPSLRGFEPPPSRPLSLRFVYCLTTNLQEPSFLQTKLSSERGMEDWR</sequence>
<dbReference type="EMBL" id="VSRR010067169">
    <property type="protein sequence ID" value="MPC85053.1"/>
    <property type="molecule type" value="Genomic_DNA"/>
</dbReference>
<dbReference type="AlphaFoldDB" id="A0A5B7IRT2"/>
<evidence type="ECO:0000313" key="1">
    <source>
        <dbReference type="EMBL" id="MPC85053.1"/>
    </source>
</evidence>
<proteinExistence type="predicted"/>
<comment type="caution">
    <text evidence="1">The sequence shown here is derived from an EMBL/GenBank/DDBJ whole genome shotgun (WGS) entry which is preliminary data.</text>
</comment>
<reference evidence="1 2" key="1">
    <citation type="submission" date="2019-05" db="EMBL/GenBank/DDBJ databases">
        <title>Another draft genome of Portunus trituberculatus and its Hox gene families provides insights of decapod evolution.</title>
        <authorList>
            <person name="Jeong J.-H."/>
            <person name="Song I."/>
            <person name="Kim S."/>
            <person name="Choi T."/>
            <person name="Kim D."/>
            <person name="Ryu S."/>
            <person name="Kim W."/>
        </authorList>
    </citation>
    <scope>NUCLEOTIDE SEQUENCE [LARGE SCALE GENOMIC DNA]</scope>
    <source>
        <tissue evidence="1">Muscle</tissue>
    </source>
</reference>
<name>A0A5B7IRT2_PORTR</name>